<gene>
    <name evidence="5" type="ORF">EGW08_018549</name>
</gene>
<dbReference type="OrthoDB" id="498590at2759"/>
<feature type="domain" description="SCD" evidence="4">
    <location>
        <begin position="287"/>
        <end position="333"/>
    </location>
</feature>
<dbReference type="EMBL" id="RQTK01000910">
    <property type="protein sequence ID" value="RUS73687.1"/>
    <property type="molecule type" value="Genomic_DNA"/>
</dbReference>
<organism evidence="5 6">
    <name type="scientific">Elysia chlorotica</name>
    <name type="common">Eastern emerald elysia</name>
    <name type="synonym">Sea slug</name>
    <dbReference type="NCBI Taxonomy" id="188477"/>
    <lineage>
        <taxon>Eukaryota</taxon>
        <taxon>Metazoa</taxon>
        <taxon>Spiralia</taxon>
        <taxon>Lophotrochozoa</taxon>
        <taxon>Mollusca</taxon>
        <taxon>Gastropoda</taxon>
        <taxon>Heterobranchia</taxon>
        <taxon>Euthyneura</taxon>
        <taxon>Panpulmonata</taxon>
        <taxon>Sacoglossa</taxon>
        <taxon>Placobranchoidea</taxon>
        <taxon>Plakobranchidae</taxon>
        <taxon>Elysia</taxon>
    </lineage>
</organism>
<dbReference type="PANTHER" id="PTHR11199">
    <property type="entry name" value="STROMAL ANTIGEN"/>
    <property type="match status" value="1"/>
</dbReference>
<accession>A0A3S0Z9B8</accession>
<dbReference type="AlphaFoldDB" id="A0A3S0Z9B8"/>
<keyword evidence="2" id="KW-0175">Coiled coil</keyword>
<feature type="compositionally biased region" description="Basic residues" evidence="3">
    <location>
        <begin position="1"/>
        <end position="11"/>
    </location>
</feature>
<dbReference type="Pfam" id="PF08514">
    <property type="entry name" value="STAG"/>
    <property type="match status" value="1"/>
</dbReference>
<dbReference type="InterPro" id="IPR020839">
    <property type="entry name" value="SCD"/>
</dbReference>
<dbReference type="PROSITE" id="PS51425">
    <property type="entry name" value="SCD"/>
    <property type="match status" value="1"/>
</dbReference>
<feature type="coiled-coil region" evidence="2">
    <location>
        <begin position="228"/>
        <end position="278"/>
    </location>
</feature>
<reference evidence="5 6" key="1">
    <citation type="submission" date="2019-01" db="EMBL/GenBank/DDBJ databases">
        <title>A draft genome assembly of the solar-powered sea slug Elysia chlorotica.</title>
        <authorList>
            <person name="Cai H."/>
            <person name="Li Q."/>
            <person name="Fang X."/>
            <person name="Li J."/>
            <person name="Curtis N.E."/>
            <person name="Altenburger A."/>
            <person name="Shibata T."/>
            <person name="Feng M."/>
            <person name="Maeda T."/>
            <person name="Schwartz J.A."/>
            <person name="Shigenobu S."/>
            <person name="Lundholm N."/>
            <person name="Nishiyama T."/>
            <person name="Yang H."/>
            <person name="Hasebe M."/>
            <person name="Li S."/>
            <person name="Pierce S.K."/>
            <person name="Wang J."/>
        </authorList>
    </citation>
    <scope>NUCLEOTIDE SEQUENCE [LARGE SCALE GENOMIC DNA]</scope>
    <source>
        <strain evidence="5">EC2010</strain>
        <tissue evidence="5">Whole organism of an adult</tissue>
    </source>
</reference>
<dbReference type="GO" id="GO:0007062">
    <property type="term" value="P:sister chromatid cohesion"/>
    <property type="evidence" value="ECO:0007669"/>
    <property type="project" value="TreeGrafter"/>
</dbReference>
<dbReference type="GO" id="GO:0008278">
    <property type="term" value="C:cohesin complex"/>
    <property type="evidence" value="ECO:0007669"/>
    <property type="project" value="TreeGrafter"/>
</dbReference>
<comment type="caution">
    <text evidence="5">The sequence shown here is derived from an EMBL/GenBank/DDBJ whole genome shotgun (WGS) entry which is preliminary data.</text>
</comment>
<evidence type="ECO:0000256" key="2">
    <source>
        <dbReference type="SAM" id="Coils"/>
    </source>
</evidence>
<sequence length="333" mass="38658">MPVGRPRRARQPVHTDGDGEQPSKPSYAEQDSDSDFEEPVRAKGKRKKKDDSTQVAKRKKADKARKGQQDVNHGDKSLFETVKAGKASLQAVVDDWIEGYKLDRNAALLELIQFFIQCSGCKGRITPYMYANMEHAEIIRKMTEEFDEESGDYPLIMTGPQWKKFKTSYCEFVQVLVRQCQYSIIYDQYMMDNVISLLTGLTDSQVRAFRHTSTLAAMKLMTALVDVALNLSINLDNTQRQYESERAKQQSKRAGDRLDLLMQKRQELEENQAEIRNMLTYIFKGVFVHRYRDTQPEIRSICMAEIGVWMKKYPNMFLDDSYLKYVGWTLYDK</sequence>
<evidence type="ECO:0000256" key="3">
    <source>
        <dbReference type="SAM" id="MobiDB-lite"/>
    </source>
</evidence>
<dbReference type="GO" id="GO:0000785">
    <property type="term" value="C:chromatin"/>
    <property type="evidence" value="ECO:0007669"/>
    <property type="project" value="TreeGrafter"/>
</dbReference>
<protein>
    <recommendedName>
        <fullName evidence="4">SCD domain-containing protein</fullName>
    </recommendedName>
</protein>
<dbReference type="GO" id="GO:0003682">
    <property type="term" value="F:chromatin binding"/>
    <property type="evidence" value="ECO:0007669"/>
    <property type="project" value="TreeGrafter"/>
</dbReference>
<feature type="non-terminal residue" evidence="5">
    <location>
        <position position="333"/>
    </location>
</feature>
<dbReference type="Pfam" id="PF21581">
    <property type="entry name" value="SCD"/>
    <property type="match status" value="1"/>
</dbReference>
<dbReference type="InterPro" id="IPR013721">
    <property type="entry name" value="STAG"/>
</dbReference>
<dbReference type="Proteomes" id="UP000271974">
    <property type="component" value="Unassembled WGS sequence"/>
</dbReference>
<evidence type="ECO:0000256" key="1">
    <source>
        <dbReference type="ARBA" id="ARBA00005486"/>
    </source>
</evidence>
<feature type="compositionally biased region" description="Basic and acidic residues" evidence="3">
    <location>
        <begin position="64"/>
        <end position="75"/>
    </location>
</feature>
<dbReference type="STRING" id="188477.A0A3S0Z9B8"/>
<evidence type="ECO:0000259" key="4">
    <source>
        <dbReference type="PROSITE" id="PS51425"/>
    </source>
</evidence>
<name>A0A3S0Z9B8_ELYCH</name>
<dbReference type="GO" id="GO:0005634">
    <property type="term" value="C:nucleus"/>
    <property type="evidence" value="ECO:0007669"/>
    <property type="project" value="TreeGrafter"/>
</dbReference>
<comment type="similarity">
    <text evidence="1">Belongs to the SCC3 family.</text>
</comment>
<evidence type="ECO:0000313" key="5">
    <source>
        <dbReference type="EMBL" id="RUS73687.1"/>
    </source>
</evidence>
<feature type="region of interest" description="Disordered" evidence="3">
    <location>
        <begin position="1"/>
        <end position="75"/>
    </location>
</feature>
<dbReference type="PANTHER" id="PTHR11199:SF0">
    <property type="entry name" value="LD34181P-RELATED"/>
    <property type="match status" value="1"/>
</dbReference>
<dbReference type="InterPro" id="IPR039662">
    <property type="entry name" value="Cohesin_Scc3/SA"/>
</dbReference>
<proteinExistence type="inferred from homology"/>
<evidence type="ECO:0000313" key="6">
    <source>
        <dbReference type="Proteomes" id="UP000271974"/>
    </source>
</evidence>
<keyword evidence="6" id="KW-1185">Reference proteome</keyword>